<dbReference type="Gene3D" id="3.10.200.10">
    <property type="entry name" value="Alpha carbonic anhydrase"/>
    <property type="match status" value="1"/>
</dbReference>
<evidence type="ECO:0000256" key="7">
    <source>
        <dbReference type="ARBA" id="ARBA00023239"/>
    </source>
</evidence>
<comment type="function">
    <text evidence="2 9">Reversible hydration of carbon dioxide.</text>
</comment>
<reference evidence="13 14" key="1">
    <citation type="submission" date="2016-10" db="EMBL/GenBank/DDBJ databases">
        <authorList>
            <person name="Cai Z."/>
        </authorList>
    </citation>
    <scope>NUCLEOTIDE SEQUENCE [LARGE SCALE GENOMIC DNA]</scope>
</reference>
<feature type="region of interest" description="Disordered" evidence="10">
    <location>
        <begin position="320"/>
        <end position="363"/>
    </location>
</feature>
<keyword evidence="11" id="KW-1133">Transmembrane helix</keyword>
<comment type="cofactor">
    <cofactor evidence="1 9">
        <name>Zn(2+)</name>
        <dbReference type="ChEBI" id="CHEBI:29105"/>
    </cofactor>
</comment>
<keyword evidence="5 9" id="KW-0479">Metal-binding</keyword>
<proteinExistence type="inferred from homology"/>
<evidence type="ECO:0000256" key="5">
    <source>
        <dbReference type="ARBA" id="ARBA00022723"/>
    </source>
</evidence>
<dbReference type="SMART" id="SM01057">
    <property type="entry name" value="Carb_anhydrase"/>
    <property type="match status" value="1"/>
</dbReference>
<dbReference type="Proteomes" id="UP000256970">
    <property type="component" value="Unassembled WGS sequence"/>
</dbReference>
<evidence type="ECO:0000256" key="10">
    <source>
        <dbReference type="SAM" id="MobiDB-lite"/>
    </source>
</evidence>
<evidence type="ECO:0000256" key="3">
    <source>
        <dbReference type="ARBA" id="ARBA00010718"/>
    </source>
</evidence>
<evidence type="ECO:0000259" key="12">
    <source>
        <dbReference type="PROSITE" id="PS51144"/>
    </source>
</evidence>
<comment type="similarity">
    <text evidence="3 9">Belongs to the alpha-carbonic anhydrase family.</text>
</comment>
<sequence>MLTLAGGCRLLTHQQLQPRLALLLLALSLAASLPVLQGSSEVFKYGDDPEFAGNDTGTHWTYGLAGEDWAGSEPDGSTWLCQSGQQQSPVNLPTSPDAAAPLDASHKASWQLGSLTANGSNVGIANNGHNVQVSWQDPSFEPYLSLVVQAGQPLESCLTLRPGHKTATVKAVPQQLHFHTHSEHLLGGRIFPLEAHLVSLVEQSQLPSCPPGGCVVVTAVLFELGDNLTQDNAWLAPLFEAMPYSEGEASHLPAGTRFDLQQLLPPNSSYIAYGGSLTTPPCSEGVTWLVMLEPQPLSLKQWRDFMKAVGDYNCTLNGSTSDAGSINGTAPAPRVGLAEAPSNSSSSSGSSSQGAPAANITGGNNISSNSSAVASSPPNRLLLSTNRDTAIISSSSVHVPSTGLSRLLLEAASSGQHYSCSKLGAGSNYRLPQPLNGRTLRIWRDVSSSKKSYLNDAASAASAGAVAGIVIGVTLGAGLTAGFGYWGWKLYNKRRLKRFYNMDNDMMMVTQEVERQWLNTGPGGSSAPVAGAGAAGLARSRHSINNIP</sequence>
<dbReference type="PROSITE" id="PS00162">
    <property type="entry name" value="ALPHA_CA_1"/>
    <property type="match status" value="1"/>
</dbReference>
<dbReference type="InterPro" id="IPR001148">
    <property type="entry name" value="CA_dom"/>
</dbReference>
<dbReference type="PANTHER" id="PTHR18952:SF265">
    <property type="entry name" value="CARBONIC ANHYDRASE"/>
    <property type="match status" value="1"/>
</dbReference>
<dbReference type="Pfam" id="PF00194">
    <property type="entry name" value="Carb_anhydrase"/>
    <property type="match status" value="1"/>
</dbReference>
<feature type="chain" id="PRO_5025073333" description="Carbonic anhydrase" evidence="9">
    <location>
        <begin position="33"/>
        <end position="548"/>
    </location>
</feature>
<evidence type="ECO:0000256" key="1">
    <source>
        <dbReference type="ARBA" id="ARBA00001947"/>
    </source>
</evidence>
<dbReference type="PANTHER" id="PTHR18952">
    <property type="entry name" value="CARBONIC ANHYDRASE"/>
    <property type="match status" value="1"/>
</dbReference>
<evidence type="ECO:0000256" key="4">
    <source>
        <dbReference type="ARBA" id="ARBA00012925"/>
    </source>
</evidence>
<accession>A0A383VPS2</accession>
<feature type="signal peptide" evidence="9">
    <location>
        <begin position="1"/>
        <end position="32"/>
    </location>
</feature>
<evidence type="ECO:0000313" key="14">
    <source>
        <dbReference type="Proteomes" id="UP000256970"/>
    </source>
</evidence>
<evidence type="ECO:0000256" key="11">
    <source>
        <dbReference type="SAM" id="Phobius"/>
    </source>
</evidence>
<feature type="compositionally biased region" description="Low complexity" evidence="10">
    <location>
        <begin position="340"/>
        <end position="363"/>
    </location>
</feature>
<keyword evidence="11" id="KW-0472">Membrane</keyword>
<dbReference type="EC" id="4.2.1.1" evidence="4 9"/>
<evidence type="ECO:0000256" key="6">
    <source>
        <dbReference type="ARBA" id="ARBA00022833"/>
    </source>
</evidence>
<keyword evidence="6 9" id="KW-0862">Zinc</keyword>
<gene>
    <name evidence="13" type="ORF">BQ4739_LOCUS7916</name>
</gene>
<dbReference type="InterPro" id="IPR023561">
    <property type="entry name" value="Carbonic_anhydrase_a-class"/>
</dbReference>
<dbReference type="CDD" id="cd03124">
    <property type="entry name" value="alpha_CA_prokaryotic_like"/>
    <property type="match status" value="1"/>
</dbReference>
<keyword evidence="9" id="KW-0732">Signal</keyword>
<dbReference type="InterPro" id="IPR018338">
    <property type="entry name" value="Carbonic_anhydrase_a-class_CS"/>
</dbReference>
<dbReference type="AlphaFoldDB" id="A0A383VPS2"/>
<keyword evidence="14" id="KW-1185">Reference proteome</keyword>
<dbReference type="PROSITE" id="PS51144">
    <property type="entry name" value="ALPHA_CA_2"/>
    <property type="match status" value="1"/>
</dbReference>
<feature type="transmembrane region" description="Helical" evidence="11">
    <location>
        <begin position="465"/>
        <end position="488"/>
    </location>
</feature>
<keyword evidence="11" id="KW-0812">Transmembrane</keyword>
<dbReference type="GO" id="GO:0004089">
    <property type="term" value="F:carbonate dehydratase activity"/>
    <property type="evidence" value="ECO:0007669"/>
    <property type="project" value="UniProtKB-UniRule"/>
</dbReference>
<evidence type="ECO:0000313" key="13">
    <source>
        <dbReference type="EMBL" id="SZX67528.1"/>
    </source>
</evidence>
<evidence type="ECO:0000256" key="2">
    <source>
        <dbReference type="ARBA" id="ARBA00002904"/>
    </source>
</evidence>
<comment type="catalytic activity">
    <reaction evidence="8 9">
        <text>hydrogencarbonate + H(+) = CO2 + H2O</text>
        <dbReference type="Rhea" id="RHEA:10748"/>
        <dbReference type="ChEBI" id="CHEBI:15377"/>
        <dbReference type="ChEBI" id="CHEBI:15378"/>
        <dbReference type="ChEBI" id="CHEBI:16526"/>
        <dbReference type="ChEBI" id="CHEBI:17544"/>
        <dbReference type="EC" id="4.2.1.1"/>
    </reaction>
</comment>
<dbReference type="SUPFAM" id="SSF51069">
    <property type="entry name" value="Carbonic anhydrase"/>
    <property type="match status" value="1"/>
</dbReference>
<dbReference type="InterPro" id="IPR041891">
    <property type="entry name" value="Alpha_CA_prokaryot-like"/>
</dbReference>
<dbReference type="InterPro" id="IPR036398">
    <property type="entry name" value="CA_dom_sf"/>
</dbReference>
<feature type="domain" description="Alpha-carbonic anhydrase" evidence="12">
    <location>
        <begin position="58"/>
        <end position="351"/>
    </location>
</feature>
<evidence type="ECO:0000256" key="9">
    <source>
        <dbReference type="RuleBase" id="RU367011"/>
    </source>
</evidence>
<protein>
    <recommendedName>
        <fullName evidence="4 9">Carbonic anhydrase</fullName>
        <ecNumber evidence="4 9">4.2.1.1</ecNumber>
    </recommendedName>
</protein>
<dbReference type="EMBL" id="FNXT01000803">
    <property type="protein sequence ID" value="SZX67528.1"/>
    <property type="molecule type" value="Genomic_DNA"/>
</dbReference>
<dbReference type="GO" id="GO:0008270">
    <property type="term" value="F:zinc ion binding"/>
    <property type="evidence" value="ECO:0007669"/>
    <property type="project" value="UniProtKB-UniRule"/>
</dbReference>
<name>A0A383VPS2_TETOB</name>
<organism evidence="13 14">
    <name type="scientific">Tetradesmus obliquus</name>
    <name type="common">Green alga</name>
    <name type="synonym">Acutodesmus obliquus</name>
    <dbReference type="NCBI Taxonomy" id="3088"/>
    <lineage>
        <taxon>Eukaryota</taxon>
        <taxon>Viridiplantae</taxon>
        <taxon>Chlorophyta</taxon>
        <taxon>core chlorophytes</taxon>
        <taxon>Chlorophyceae</taxon>
        <taxon>CS clade</taxon>
        <taxon>Sphaeropleales</taxon>
        <taxon>Scenedesmaceae</taxon>
        <taxon>Tetradesmus</taxon>
    </lineage>
</organism>
<dbReference type="STRING" id="3088.A0A383VPS2"/>
<keyword evidence="7 9" id="KW-0456">Lyase</keyword>
<evidence type="ECO:0000256" key="8">
    <source>
        <dbReference type="ARBA" id="ARBA00048348"/>
    </source>
</evidence>